<reference evidence="2 3" key="1">
    <citation type="submission" date="2019-07" db="EMBL/GenBank/DDBJ databases">
        <title>Insights of Desulfuromonas acetexigens electromicrobiology.</title>
        <authorList>
            <person name="Katuri K."/>
            <person name="Sapireddy V."/>
            <person name="Shaw D.R."/>
            <person name="Saikaly P."/>
        </authorList>
    </citation>
    <scope>NUCLEOTIDE SEQUENCE [LARGE SCALE GENOMIC DNA]</scope>
    <source>
        <strain evidence="2 3">2873</strain>
    </source>
</reference>
<feature type="transmembrane region" description="Helical" evidence="1">
    <location>
        <begin position="64"/>
        <end position="81"/>
    </location>
</feature>
<accession>A0A550JH43</accession>
<protein>
    <submittedName>
        <fullName evidence="2">YedE-related selenium metabolism membrane protein</fullName>
    </submittedName>
</protein>
<keyword evidence="3" id="KW-1185">Reference proteome</keyword>
<feature type="transmembrane region" description="Helical" evidence="1">
    <location>
        <begin position="159"/>
        <end position="179"/>
    </location>
</feature>
<feature type="transmembrane region" description="Helical" evidence="1">
    <location>
        <begin position="267"/>
        <end position="287"/>
    </location>
</feature>
<dbReference type="GO" id="GO:0005886">
    <property type="term" value="C:plasma membrane"/>
    <property type="evidence" value="ECO:0007669"/>
    <property type="project" value="TreeGrafter"/>
</dbReference>
<dbReference type="OrthoDB" id="3190590at2"/>
<feature type="transmembrane region" description="Helical" evidence="1">
    <location>
        <begin position="329"/>
        <end position="347"/>
    </location>
</feature>
<sequence>MNLRDRHLWLVIFAGLALGSFGALLAVWGNPENSGICVSCFLENSAGALGLHDNERMRYLRPELIGFVLGALGSSLLFREFRSRGGSDPLPRFFGGIFLMVGCAVFIGCPIKLFLRLGAGDLTALSGFAGLFVGVWGGLRTMVDEVRLVPAQPRRGSGLLVPALFLFLLVFLLTGPGFLQESAGGSATAHAPRSVALAVGLLLGGLAQRSRLCVTGALRDALLLGRRSPLLYGLLAFALSAVLVNLLTGGFRLGFYGQPGAHTDQLWSFFGMALVGWLSVLIGGCPFRQLIKAGEGDADAGLVVMGMLVGGAVAQSWGLTATAAGVPLYGKVAVLSGFIFVFAWSLFSREDKTC</sequence>
<feature type="transmembrane region" description="Helical" evidence="1">
    <location>
        <begin position="191"/>
        <end position="208"/>
    </location>
</feature>
<proteinExistence type="predicted"/>
<dbReference type="PANTHER" id="PTHR30574">
    <property type="entry name" value="INNER MEMBRANE PROTEIN YEDE"/>
    <property type="match status" value="1"/>
</dbReference>
<name>A0A550JH43_9BACT</name>
<keyword evidence="1" id="KW-0812">Transmembrane</keyword>
<feature type="transmembrane region" description="Helical" evidence="1">
    <location>
        <begin position="229"/>
        <end position="247"/>
    </location>
</feature>
<keyword evidence="1" id="KW-1133">Transmembrane helix</keyword>
<evidence type="ECO:0000256" key="1">
    <source>
        <dbReference type="SAM" id="Phobius"/>
    </source>
</evidence>
<dbReference type="InterPro" id="IPR026366">
    <property type="entry name" value="Seleno_YedE"/>
</dbReference>
<dbReference type="Proteomes" id="UP000317155">
    <property type="component" value="Unassembled WGS sequence"/>
</dbReference>
<feature type="transmembrane region" description="Helical" evidence="1">
    <location>
        <begin position="7"/>
        <end position="28"/>
    </location>
</feature>
<evidence type="ECO:0000313" key="2">
    <source>
        <dbReference type="EMBL" id="TRO82539.1"/>
    </source>
</evidence>
<feature type="transmembrane region" description="Helical" evidence="1">
    <location>
        <begin position="299"/>
        <end position="317"/>
    </location>
</feature>
<dbReference type="Pfam" id="PF04143">
    <property type="entry name" value="Sulf_transp"/>
    <property type="match status" value="1"/>
</dbReference>
<dbReference type="EMBL" id="VJVV01000003">
    <property type="protein sequence ID" value="TRO82539.1"/>
    <property type="molecule type" value="Genomic_DNA"/>
</dbReference>
<dbReference type="NCBIfam" id="TIGR04112">
    <property type="entry name" value="seleno_YedE"/>
    <property type="match status" value="1"/>
</dbReference>
<comment type="caution">
    <text evidence="2">The sequence shown here is derived from an EMBL/GenBank/DDBJ whole genome shotgun (WGS) entry which is preliminary data.</text>
</comment>
<gene>
    <name evidence="2" type="ORF">FL622_04945</name>
</gene>
<dbReference type="RefSeq" id="WP_092056633.1">
    <property type="nucleotide sequence ID" value="NZ_FOJJ01000023.1"/>
</dbReference>
<dbReference type="AlphaFoldDB" id="A0A550JH43"/>
<feature type="transmembrane region" description="Helical" evidence="1">
    <location>
        <begin position="93"/>
        <end position="115"/>
    </location>
</feature>
<dbReference type="PANTHER" id="PTHR30574:SF12">
    <property type="entry name" value="SULPHUR TRANSPORT DOMAIN-CONTAINING PROTEIN"/>
    <property type="match status" value="1"/>
</dbReference>
<organism evidence="2 3">
    <name type="scientific">Trichloromonas acetexigens</name>
    <dbReference type="NCBI Taxonomy" id="38815"/>
    <lineage>
        <taxon>Bacteria</taxon>
        <taxon>Pseudomonadati</taxon>
        <taxon>Thermodesulfobacteriota</taxon>
        <taxon>Desulfuromonadia</taxon>
        <taxon>Desulfuromonadales</taxon>
        <taxon>Trichloromonadaceae</taxon>
        <taxon>Trichloromonas</taxon>
    </lineage>
</organism>
<feature type="transmembrane region" description="Helical" evidence="1">
    <location>
        <begin position="121"/>
        <end position="139"/>
    </location>
</feature>
<dbReference type="InterPro" id="IPR007272">
    <property type="entry name" value="Sulf_transp_TsuA/YedE"/>
</dbReference>
<keyword evidence="1" id="KW-0472">Membrane</keyword>
<evidence type="ECO:0000313" key="3">
    <source>
        <dbReference type="Proteomes" id="UP000317155"/>
    </source>
</evidence>